<evidence type="ECO:0000256" key="1">
    <source>
        <dbReference type="SAM" id="Coils"/>
    </source>
</evidence>
<dbReference type="AlphaFoldDB" id="A0A177AUS1"/>
<dbReference type="Proteomes" id="UP000078046">
    <property type="component" value="Unassembled WGS sequence"/>
</dbReference>
<protein>
    <submittedName>
        <fullName evidence="2">Uncharacterized protein</fullName>
    </submittedName>
</protein>
<name>A0A177AUS1_9BILA</name>
<proteinExistence type="predicted"/>
<evidence type="ECO:0000313" key="3">
    <source>
        <dbReference type="Proteomes" id="UP000078046"/>
    </source>
</evidence>
<dbReference type="EMBL" id="LWCA01001233">
    <property type="protein sequence ID" value="OAF65580.1"/>
    <property type="molecule type" value="Genomic_DNA"/>
</dbReference>
<sequence length="60" mass="6914">MKLPKKLDSKIKELESSIENATTNKNKLKKELDFMKLRAYSFLIKCLSNSVKDALRPLSD</sequence>
<feature type="coiled-coil region" evidence="1">
    <location>
        <begin position="11"/>
        <end position="38"/>
    </location>
</feature>
<gene>
    <name evidence="2" type="ORF">A3Q56_06680</name>
</gene>
<feature type="non-terminal residue" evidence="2">
    <location>
        <position position="60"/>
    </location>
</feature>
<evidence type="ECO:0000313" key="2">
    <source>
        <dbReference type="EMBL" id="OAF65580.1"/>
    </source>
</evidence>
<organism evidence="2 3">
    <name type="scientific">Intoshia linei</name>
    <dbReference type="NCBI Taxonomy" id="1819745"/>
    <lineage>
        <taxon>Eukaryota</taxon>
        <taxon>Metazoa</taxon>
        <taxon>Spiralia</taxon>
        <taxon>Lophotrochozoa</taxon>
        <taxon>Mesozoa</taxon>
        <taxon>Orthonectida</taxon>
        <taxon>Rhopaluridae</taxon>
        <taxon>Intoshia</taxon>
    </lineage>
</organism>
<keyword evidence="3" id="KW-1185">Reference proteome</keyword>
<comment type="caution">
    <text evidence="2">The sequence shown here is derived from an EMBL/GenBank/DDBJ whole genome shotgun (WGS) entry which is preliminary data.</text>
</comment>
<reference evidence="2 3" key="1">
    <citation type="submission" date="2016-04" db="EMBL/GenBank/DDBJ databases">
        <title>The genome of Intoshia linei affirms orthonectids as highly simplified spiralians.</title>
        <authorList>
            <person name="Mikhailov K.V."/>
            <person name="Slusarev G.S."/>
            <person name="Nikitin M.A."/>
            <person name="Logacheva M.D."/>
            <person name="Penin A."/>
            <person name="Aleoshin V."/>
            <person name="Panchin Y.V."/>
        </authorList>
    </citation>
    <scope>NUCLEOTIDE SEQUENCE [LARGE SCALE GENOMIC DNA]</scope>
    <source>
        <strain evidence="2">Intl2013</strain>
        <tissue evidence="2">Whole animal</tissue>
    </source>
</reference>
<keyword evidence="1" id="KW-0175">Coiled coil</keyword>
<accession>A0A177AUS1</accession>